<protein>
    <submittedName>
        <fullName evidence="1">Uncharacterized protein</fullName>
    </submittedName>
</protein>
<reference evidence="2" key="1">
    <citation type="submission" date="2017-09" db="EMBL/GenBank/DDBJ databases">
        <title>Depth-based differentiation of microbial function through sediment-hosted aquifers and enrichment of novel symbionts in the deep terrestrial subsurface.</title>
        <authorList>
            <person name="Probst A.J."/>
            <person name="Ladd B."/>
            <person name="Jarett J.K."/>
            <person name="Geller-Mcgrath D.E."/>
            <person name="Sieber C.M.K."/>
            <person name="Emerson J.B."/>
            <person name="Anantharaman K."/>
            <person name="Thomas B.C."/>
            <person name="Malmstrom R."/>
            <person name="Stieglmeier M."/>
            <person name="Klingl A."/>
            <person name="Woyke T."/>
            <person name="Ryan C.M."/>
            <person name="Banfield J.F."/>
        </authorList>
    </citation>
    <scope>NUCLEOTIDE SEQUENCE [LARGE SCALE GENOMIC DNA]</scope>
</reference>
<comment type="caution">
    <text evidence="1">The sequence shown here is derived from an EMBL/GenBank/DDBJ whole genome shotgun (WGS) entry which is preliminary data.</text>
</comment>
<gene>
    <name evidence="1" type="ORF">COT78_01535</name>
</gene>
<name>A0A2H0W730_9BACT</name>
<dbReference type="Proteomes" id="UP000231382">
    <property type="component" value="Unassembled WGS sequence"/>
</dbReference>
<evidence type="ECO:0000313" key="1">
    <source>
        <dbReference type="EMBL" id="PIS07896.1"/>
    </source>
</evidence>
<sequence>MADPDAVERALNIIFVHLRGDATISVRREQAEQFLAQLDERQTRQILLLLAIARDSSAASLNGQAGEILERIPEQFRGEAAGLLDWVLECEASRSRSSSSWGG</sequence>
<proteinExistence type="predicted"/>
<accession>A0A2H0W730</accession>
<dbReference type="AlphaFoldDB" id="A0A2H0W730"/>
<organism evidence="1 2">
    <name type="scientific">Candidatus Berkelbacteria bacterium CG10_big_fil_rev_8_21_14_0_10_43_13</name>
    <dbReference type="NCBI Taxonomy" id="1974514"/>
    <lineage>
        <taxon>Bacteria</taxon>
        <taxon>Candidatus Berkelbacteria</taxon>
    </lineage>
</organism>
<evidence type="ECO:0000313" key="2">
    <source>
        <dbReference type="Proteomes" id="UP000231382"/>
    </source>
</evidence>
<dbReference type="EMBL" id="PEZW01000009">
    <property type="protein sequence ID" value="PIS07896.1"/>
    <property type="molecule type" value="Genomic_DNA"/>
</dbReference>